<dbReference type="RefSeq" id="XP_033421062.1">
    <property type="nucleotide sequence ID" value="XM_033576398.1"/>
</dbReference>
<dbReference type="GeneID" id="54334537"/>
<organism evidence="1 2">
    <name type="scientific">Aspergillus tanneri</name>
    <dbReference type="NCBI Taxonomy" id="1220188"/>
    <lineage>
        <taxon>Eukaryota</taxon>
        <taxon>Fungi</taxon>
        <taxon>Dikarya</taxon>
        <taxon>Ascomycota</taxon>
        <taxon>Pezizomycotina</taxon>
        <taxon>Eurotiomycetes</taxon>
        <taxon>Eurotiomycetidae</taxon>
        <taxon>Eurotiales</taxon>
        <taxon>Aspergillaceae</taxon>
        <taxon>Aspergillus</taxon>
        <taxon>Aspergillus subgen. Circumdati</taxon>
    </lineage>
</organism>
<gene>
    <name evidence="1" type="ORF">ATNIH1004_011836</name>
</gene>
<protein>
    <submittedName>
        <fullName evidence="1">Uncharacterized protein</fullName>
    </submittedName>
</protein>
<sequence>MSGNGHVHCCQNIWDIGMEAYHMTSFGAPDRLNKGGSPVTWGRIEVIDYNAKKLSMTSLFQPVGGFIYNLDLTQTQRAGLKNLKNPAQPAGLTSLLSTSDFSDIVTLLRLLSYPTHWLIYWPS</sequence>
<accession>A0A5M9M871</accession>
<name>A0A5M9M871_9EURO</name>
<dbReference type="EMBL" id="QUQM01000009">
    <property type="protein sequence ID" value="KAA8641700.1"/>
    <property type="molecule type" value="Genomic_DNA"/>
</dbReference>
<reference evidence="1 2" key="1">
    <citation type="submission" date="2019-08" db="EMBL/GenBank/DDBJ databases">
        <title>The genome sequence of a newly discovered highly antifungal drug resistant Aspergillus species, Aspergillus tanneri NIH 1004.</title>
        <authorList>
            <person name="Mounaud S."/>
            <person name="Singh I."/>
            <person name="Joardar V."/>
            <person name="Pakala S."/>
            <person name="Pakala S."/>
            <person name="Venepally P."/>
            <person name="Chung J.K."/>
            <person name="Losada L."/>
            <person name="Nierman W.C."/>
        </authorList>
    </citation>
    <scope>NUCLEOTIDE SEQUENCE [LARGE SCALE GENOMIC DNA]</scope>
    <source>
        <strain evidence="1 2">NIH1004</strain>
    </source>
</reference>
<dbReference type="Proteomes" id="UP000324241">
    <property type="component" value="Unassembled WGS sequence"/>
</dbReference>
<proteinExistence type="predicted"/>
<dbReference type="AlphaFoldDB" id="A0A5M9M871"/>
<comment type="caution">
    <text evidence="1">The sequence shown here is derived from an EMBL/GenBank/DDBJ whole genome shotgun (WGS) entry which is preliminary data.</text>
</comment>
<evidence type="ECO:0000313" key="2">
    <source>
        <dbReference type="Proteomes" id="UP000324241"/>
    </source>
</evidence>
<evidence type="ECO:0000313" key="1">
    <source>
        <dbReference type="EMBL" id="KAA8641700.1"/>
    </source>
</evidence>